<feature type="transmembrane region" description="Helical" evidence="5">
    <location>
        <begin position="256"/>
        <end position="271"/>
    </location>
</feature>
<accession>A0A6A5XIH2</accession>
<organism evidence="6 7">
    <name type="scientific">Aaosphaeria arxii CBS 175.79</name>
    <dbReference type="NCBI Taxonomy" id="1450172"/>
    <lineage>
        <taxon>Eukaryota</taxon>
        <taxon>Fungi</taxon>
        <taxon>Dikarya</taxon>
        <taxon>Ascomycota</taxon>
        <taxon>Pezizomycotina</taxon>
        <taxon>Dothideomycetes</taxon>
        <taxon>Pleosporomycetidae</taxon>
        <taxon>Pleosporales</taxon>
        <taxon>Pleosporales incertae sedis</taxon>
        <taxon>Aaosphaeria</taxon>
    </lineage>
</organism>
<gene>
    <name evidence="6" type="ORF">BU24DRAFT_425524</name>
</gene>
<dbReference type="GO" id="GO:0016765">
    <property type="term" value="F:transferase activity, transferring alkyl or aryl (other than methyl) groups"/>
    <property type="evidence" value="ECO:0007669"/>
    <property type="project" value="InterPro"/>
</dbReference>
<evidence type="ECO:0000256" key="1">
    <source>
        <dbReference type="ARBA" id="ARBA00004141"/>
    </source>
</evidence>
<dbReference type="GO" id="GO:0016020">
    <property type="term" value="C:membrane"/>
    <property type="evidence" value="ECO:0007669"/>
    <property type="project" value="UniProtKB-SubCell"/>
</dbReference>
<dbReference type="Pfam" id="PF01040">
    <property type="entry name" value="UbiA"/>
    <property type="match status" value="1"/>
</dbReference>
<evidence type="ECO:0000256" key="4">
    <source>
        <dbReference type="ARBA" id="ARBA00023136"/>
    </source>
</evidence>
<dbReference type="Proteomes" id="UP000799778">
    <property type="component" value="Unassembled WGS sequence"/>
</dbReference>
<dbReference type="CDD" id="cd13965">
    <property type="entry name" value="PT_UbiA_3"/>
    <property type="match status" value="1"/>
</dbReference>
<feature type="transmembrane region" description="Helical" evidence="5">
    <location>
        <begin position="283"/>
        <end position="300"/>
    </location>
</feature>
<evidence type="ECO:0000313" key="7">
    <source>
        <dbReference type="Proteomes" id="UP000799778"/>
    </source>
</evidence>
<dbReference type="RefSeq" id="XP_033381261.1">
    <property type="nucleotide sequence ID" value="XM_033528753.1"/>
</dbReference>
<keyword evidence="3 5" id="KW-1133">Transmembrane helix</keyword>
<evidence type="ECO:0000256" key="3">
    <source>
        <dbReference type="ARBA" id="ARBA00022989"/>
    </source>
</evidence>
<proteinExistence type="predicted"/>
<evidence type="ECO:0000256" key="2">
    <source>
        <dbReference type="ARBA" id="ARBA00022692"/>
    </source>
</evidence>
<dbReference type="InterPro" id="IPR044878">
    <property type="entry name" value="UbiA_sf"/>
</dbReference>
<name>A0A6A5XIH2_9PLEO</name>
<protein>
    <recommendedName>
        <fullName evidence="8">UbiA prenyltransferase</fullName>
    </recommendedName>
</protein>
<keyword evidence="4 5" id="KW-0472">Membrane</keyword>
<comment type="subcellular location">
    <subcellularLocation>
        <location evidence="1">Membrane</location>
        <topology evidence="1">Multi-pass membrane protein</topology>
    </subcellularLocation>
</comment>
<dbReference type="OrthoDB" id="434972at2759"/>
<sequence>MHKASTFRWMRTLLCNEAYSIWLFTRSDLKTIVLPQSIFGVLGAQSGSGLIVPPDRYKHDRLHRAPLVLLWVWIVLLPFAIDNQRRPEAIEEDKANKPWRPLPSKRLSPRHAFWLMLASHIAGVIYSLCAGGLRQKLIGIALGWIYNELGGADRSCIGKNVVNALGYVTFSTGAISVAVPGTFTIRGYEWFLLTGLMVLTTVQMQDLPDMEGDAARARNTVPLVIGSGPCRWSIAILVPFWTLLVIGFWWTFSLPAVLGAIIAAFVSWRVLNRRTVRDDKLTFRIWNLWIITIYAMPLANGSI</sequence>
<evidence type="ECO:0000256" key="5">
    <source>
        <dbReference type="SAM" id="Phobius"/>
    </source>
</evidence>
<dbReference type="PANTHER" id="PTHR42723:SF1">
    <property type="entry name" value="CHLOROPHYLL SYNTHASE, CHLOROPLASTIC"/>
    <property type="match status" value="1"/>
</dbReference>
<dbReference type="PANTHER" id="PTHR42723">
    <property type="entry name" value="CHLOROPHYLL SYNTHASE"/>
    <property type="match status" value="1"/>
</dbReference>
<dbReference type="InterPro" id="IPR050475">
    <property type="entry name" value="Prenyltransferase_related"/>
</dbReference>
<feature type="transmembrane region" description="Helical" evidence="5">
    <location>
        <begin position="65"/>
        <end position="81"/>
    </location>
</feature>
<dbReference type="Gene3D" id="1.10.357.140">
    <property type="entry name" value="UbiA prenyltransferase"/>
    <property type="match status" value="1"/>
</dbReference>
<reference evidence="6" key="1">
    <citation type="journal article" date="2020" name="Stud. Mycol.">
        <title>101 Dothideomycetes genomes: a test case for predicting lifestyles and emergence of pathogens.</title>
        <authorList>
            <person name="Haridas S."/>
            <person name="Albert R."/>
            <person name="Binder M."/>
            <person name="Bloem J."/>
            <person name="Labutti K."/>
            <person name="Salamov A."/>
            <person name="Andreopoulos B."/>
            <person name="Baker S."/>
            <person name="Barry K."/>
            <person name="Bills G."/>
            <person name="Bluhm B."/>
            <person name="Cannon C."/>
            <person name="Castanera R."/>
            <person name="Culley D."/>
            <person name="Daum C."/>
            <person name="Ezra D."/>
            <person name="Gonzalez J."/>
            <person name="Henrissat B."/>
            <person name="Kuo A."/>
            <person name="Liang C."/>
            <person name="Lipzen A."/>
            <person name="Lutzoni F."/>
            <person name="Magnuson J."/>
            <person name="Mondo S."/>
            <person name="Nolan M."/>
            <person name="Ohm R."/>
            <person name="Pangilinan J."/>
            <person name="Park H.-J."/>
            <person name="Ramirez L."/>
            <person name="Alfaro M."/>
            <person name="Sun H."/>
            <person name="Tritt A."/>
            <person name="Yoshinaga Y."/>
            <person name="Zwiers L.-H."/>
            <person name="Turgeon B."/>
            <person name="Goodwin S."/>
            <person name="Spatafora J."/>
            <person name="Crous P."/>
            <person name="Grigoriev I."/>
        </authorList>
    </citation>
    <scope>NUCLEOTIDE SEQUENCE</scope>
    <source>
        <strain evidence="6">CBS 175.79</strain>
    </source>
</reference>
<feature type="transmembrane region" description="Helical" evidence="5">
    <location>
        <begin position="112"/>
        <end position="133"/>
    </location>
</feature>
<dbReference type="InterPro" id="IPR000537">
    <property type="entry name" value="UbiA_prenyltransferase"/>
</dbReference>
<dbReference type="GeneID" id="54286150"/>
<keyword evidence="7" id="KW-1185">Reference proteome</keyword>
<dbReference type="AlphaFoldDB" id="A0A6A5XIH2"/>
<evidence type="ECO:0000313" key="6">
    <source>
        <dbReference type="EMBL" id="KAF2012922.1"/>
    </source>
</evidence>
<dbReference type="EMBL" id="ML978072">
    <property type="protein sequence ID" value="KAF2012922.1"/>
    <property type="molecule type" value="Genomic_DNA"/>
</dbReference>
<evidence type="ECO:0008006" key="8">
    <source>
        <dbReference type="Google" id="ProtNLM"/>
    </source>
</evidence>
<keyword evidence="2 5" id="KW-0812">Transmembrane</keyword>